<evidence type="ECO:0000313" key="2">
    <source>
        <dbReference type="Proteomes" id="UP000070373"/>
    </source>
</evidence>
<reference evidence="1 2" key="1">
    <citation type="journal article" date="2016" name="Sci. Rep.">
        <title>Metabolic traits of an uncultured archaeal lineage -MSBL1- from brine pools of the Red Sea.</title>
        <authorList>
            <person name="Mwirichia R."/>
            <person name="Alam I."/>
            <person name="Rashid M."/>
            <person name="Vinu M."/>
            <person name="Ba-Alawi W."/>
            <person name="Anthony Kamau A."/>
            <person name="Kamanda Ngugi D."/>
            <person name="Goker M."/>
            <person name="Klenk H.P."/>
            <person name="Bajic V."/>
            <person name="Stingl U."/>
        </authorList>
    </citation>
    <scope>NUCLEOTIDE SEQUENCE [LARGE SCALE GENOMIC DNA]</scope>
    <source>
        <strain evidence="1">SCGC-AAA259E17</strain>
    </source>
</reference>
<dbReference type="EMBL" id="LHXN01000051">
    <property type="protein sequence ID" value="KXA92444.1"/>
    <property type="molecule type" value="Genomic_DNA"/>
</dbReference>
<accession>A0A133UE38</accession>
<evidence type="ECO:0000313" key="1">
    <source>
        <dbReference type="EMBL" id="KXA92444.1"/>
    </source>
</evidence>
<sequence length="107" mass="12255">MVFDLEAKSTTSFSEEWVGKTLTLFRCECLPLKEVFWSSGVFNSCRAKKMKEKPPPEREKFIQKARDGEFPELIATLRKNEGNKRAAKAATKIENALPDMFRGVRDP</sequence>
<protein>
    <submittedName>
        <fullName evidence="1">Uncharacterized protein</fullName>
    </submittedName>
</protein>
<organism evidence="1 2">
    <name type="scientific">candidate division MSBL1 archaeon SCGC-AAA259E17</name>
    <dbReference type="NCBI Taxonomy" id="1698263"/>
    <lineage>
        <taxon>Archaea</taxon>
        <taxon>Methanobacteriati</taxon>
        <taxon>Methanobacteriota</taxon>
        <taxon>candidate division MSBL1</taxon>
    </lineage>
</organism>
<gene>
    <name evidence="1" type="ORF">AKJ64_03145</name>
</gene>
<dbReference type="Proteomes" id="UP000070373">
    <property type="component" value="Unassembled WGS sequence"/>
</dbReference>
<keyword evidence="2" id="KW-1185">Reference proteome</keyword>
<dbReference type="AlphaFoldDB" id="A0A133UE38"/>
<name>A0A133UE38_9EURY</name>
<feature type="non-terminal residue" evidence="1">
    <location>
        <position position="107"/>
    </location>
</feature>
<comment type="caution">
    <text evidence="1">The sequence shown here is derived from an EMBL/GenBank/DDBJ whole genome shotgun (WGS) entry which is preliminary data.</text>
</comment>
<proteinExistence type="predicted"/>